<evidence type="ECO:0000256" key="10">
    <source>
        <dbReference type="ARBA" id="ARBA00048848"/>
    </source>
</evidence>
<dbReference type="FunCoup" id="F2U987">
    <property type="interactions" value="541"/>
</dbReference>
<evidence type="ECO:0000313" key="13">
    <source>
        <dbReference type="EMBL" id="EGD73290.1"/>
    </source>
</evidence>
<evidence type="ECO:0000256" key="2">
    <source>
        <dbReference type="ARBA" id="ARBA00022679"/>
    </source>
</evidence>
<name>F2U987_SALR5</name>
<dbReference type="STRING" id="946362.F2U987"/>
<protein>
    <recommendedName>
        <fullName evidence="8">N-alpha-acetyltransferase 60</fullName>
        <ecNumber evidence="7">2.3.1.259</ecNumber>
        <ecNumber evidence="1">2.3.1.48</ecNumber>
    </recommendedName>
</protein>
<dbReference type="KEGG" id="sre:PTSG_05006"/>
<dbReference type="eggNOG" id="KOG3138">
    <property type="taxonomic scope" value="Eukaryota"/>
</dbReference>
<keyword evidence="5" id="KW-0012">Acyltransferase</keyword>
<dbReference type="Gene3D" id="3.40.630.30">
    <property type="match status" value="1"/>
</dbReference>
<comment type="catalytic activity">
    <reaction evidence="10">
        <text>N-terminal L-methionyl-[transmembrane protein] + acetyl-CoA = N-terminal N(alpha)-acetyl-L-methionyl-[transmembrane protein] + CoA + H(+)</text>
        <dbReference type="Rhea" id="RHEA:50604"/>
        <dbReference type="Rhea" id="RHEA-COMP:12745"/>
        <dbReference type="Rhea" id="RHEA-COMP:12746"/>
        <dbReference type="ChEBI" id="CHEBI:15378"/>
        <dbReference type="ChEBI" id="CHEBI:57287"/>
        <dbReference type="ChEBI" id="CHEBI:57288"/>
        <dbReference type="ChEBI" id="CHEBI:64731"/>
        <dbReference type="ChEBI" id="CHEBI:133414"/>
        <dbReference type="EC" id="2.3.1.259"/>
    </reaction>
</comment>
<dbReference type="InterPro" id="IPR000182">
    <property type="entry name" value="GNAT_dom"/>
</dbReference>
<proteinExistence type="inferred from homology"/>
<evidence type="ECO:0000256" key="3">
    <source>
        <dbReference type="ARBA" id="ARBA00022829"/>
    </source>
</evidence>
<keyword evidence="4" id="KW-0156">Chromatin regulator</keyword>
<keyword evidence="2" id="KW-0808">Transferase</keyword>
<dbReference type="GO" id="GO:0007059">
    <property type="term" value="P:chromosome segregation"/>
    <property type="evidence" value="ECO:0007669"/>
    <property type="project" value="UniProtKB-KW"/>
</dbReference>
<comment type="similarity">
    <text evidence="6">Belongs to the acetyltransferase family. NAA60 subfamily.</text>
</comment>
<accession>F2U987</accession>
<dbReference type="SUPFAM" id="SSF55729">
    <property type="entry name" value="Acyl-CoA N-acyltransferases (Nat)"/>
    <property type="match status" value="1"/>
</dbReference>
<keyword evidence="14" id="KW-1185">Reference proteome</keyword>
<feature type="domain" description="N-acetyltransferase" evidence="12">
    <location>
        <begin position="127"/>
        <end position="296"/>
    </location>
</feature>
<reference evidence="13" key="1">
    <citation type="submission" date="2009-08" db="EMBL/GenBank/DDBJ databases">
        <title>Annotation of Salpingoeca rosetta.</title>
        <authorList>
            <consortium name="The Broad Institute Genome Sequencing Platform"/>
            <person name="Russ C."/>
            <person name="Cuomo C."/>
            <person name="Burger G."/>
            <person name="Gray M.W."/>
            <person name="Holland P.W.H."/>
            <person name="King N."/>
            <person name="Lang F.B.F."/>
            <person name="Roger A.J."/>
            <person name="Ruiz-Trillo I."/>
            <person name="Young S.K."/>
            <person name="Zeng Q."/>
            <person name="Gargeya S."/>
            <person name="Alvarado L."/>
            <person name="Berlin A."/>
            <person name="Chapman S.B."/>
            <person name="Chen Z."/>
            <person name="Freedman E."/>
            <person name="Gellesch M."/>
            <person name="Goldberg J."/>
            <person name="Griggs A."/>
            <person name="Gujja S."/>
            <person name="Heilman E."/>
            <person name="Heiman D."/>
            <person name="Howarth C."/>
            <person name="Mehta T."/>
            <person name="Neiman D."/>
            <person name="Pearson M."/>
            <person name="Roberts A."/>
            <person name="Saif S."/>
            <person name="Shea T."/>
            <person name="Shenoy N."/>
            <person name="Sisk P."/>
            <person name="Stolte C."/>
            <person name="Sykes S."/>
            <person name="White J."/>
            <person name="Yandava C."/>
            <person name="Haas B."/>
            <person name="Nusbaum C."/>
            <person name="Birren B."/>
        </authorList>
    </citation>
    <scope>NUCLEOTIDE SEQUENCE [LARGE SCALE GENOMIC DNA]</scope>
    <source>
        <strain evidence="13">ATCC 50818</strain>
    </source>
</reference>
<dbReference type="GO" id="GO:0120518">
    <property type="term" value="F:protein N-terminal-methionine acetyltransferase activity"/>
    <property type="evidence" value="ECO:0007669"/>
    <property type="project" value="UniProtKB-EC"/>
</dbReference>
<dbReference type="InParanoid" id="F2U987"/>
<organism evidence="14">
    <name type="scientific">Salpingoeca rosetta (strain ATCC 50818 / BSB-021)</name>
    <dbReference type="NCBI Taxonomy" id="946362"/>
    <lineage>
        <taxon>Eukaryota</taxon>
        <taxon>Choanoflagellata</taxon>
        <taxon>Craspedida</taxon>
        <taxon>Salpingoecidae</taxon>
        <taxon>Salpingoeca</taxon>
    </lineage>
</organism>
<dbReference type="EC" id="2.3.1.48" evidence="1"/>
<feature type="compositionally biased region" description="Polar residues" evidence="11">
    <location>
        <begin position="64"/>
        <end position="77"/>
    </location>
</feature>
<dbReference type="GO" id="GO:0000139">
    <property type="term" value="C:Golgi membrane"/>
    <property type="evidence" value="ECO:0007669"/>
    <property type="project" value="TreeGrafter"/>
</dbReference>
<dbReference type="PROSITE" id="PS51186">
    <property type="entry name" value="GNAT"/>
    <property type="match status" value="1"/>
</dbReference>
<dbReference type="Proteomes" id="UP000007799">
    <property type="component" value="Unassembled WGS sequence"/>
</dbReference>
<dbReference type="InterPro" id="IPR016181">
    <property type="entry name" value="Acyl_CoA_acyltransferase"/>
</dbReference>
<dbReference type="RefSeq" id="XP_004994321.1">
    <property type="nucleotide sequence ID" value="XM_004994264.1"/>
</dbReference>
<gene>
    <name evidence="13" type="ORF">PTSG_05006</name>
</gene>
<dbReference type="EC" id="2.3.1.259" evidence="7"/>
<dbReference type="Pfam" id="PF00583">
    <property type="entry name" value="Acetyltransf_1"/>
    <property type="match status" value="1"/>
</dbReference>
<dbReference type="CDD" id="cd04301">
    <property type="entry name" value="NAT_SF"/>
    <property type="match status" value="1"/>
</dbReference>
<evidence type="ECO:0000256" key="8">
    <source>
        <dbReference type="ARBA" id="ARBA00026144"/>
    </source>
</evidence>
<evidence type="ECO:0000256" key="11">
    <source>
        <dbReference type="SAM" id="MobiDB-lite"/>
    </source>
</evidence>
<dbReference type="PANTHER" id="PTHR14744">
    <property type="entry name" value="N-ALPHA-ACETYLTRANSFERASE 60"/>
    <property type="match status" value="1"/>
</dbReference>
<evidence type="ECO:0000256" key="4">
    <source>
        <dbReference type="ARBA" id="ARBA00022853"/>
    </source>
</evidence>
<evidence type="ECO:0000256" key="7">
    <source>
        <dbReference type="ARBA" id="ARBA00026111"/>
    </source>
</evidence>
<dbReference type="EMBL" id="GL832965">
    <property type="protein sequence ID" value="EGD73290.1"/>
    <property type="molecule type" value="Genomic_DNA"/>
</dbReference>
<dbReference type="GO" id="GO:0004402">
    <property type="term" value="F:histone acetyltransferase activity"/>
    <property type="evidence" value="ECO:0007669"/>
    <property type="project" value="TreeGrafter"/>
</dbReference>
<dbReference type="AlphaFoldDB" id="F2U987"/>
<dbReference type="InterPro" id="IPR045141">
    <property type="entry name" value="NAA60-like"/>
</dbReference>
<dbReference type="PANTHER" id="PTHR14744:SF15">
    <property type="entry name" value="N-ALPHA-ACETYLTRANSFERASE 60"/>
    <property type="match status" value="1"/>
</dbReference>
<dbReference type="GeneID" id="16074899"/>
<evidence type="ECO:0000256" key="6">
    <source>
        <dbReference type="ARBA" id="ARBA00025774"/>
    </source>
</evidence>
<evidence type="ECO:0000256" key="5">
    <source>
        <dbReference type="ARBA" id="ARBA00023315"/>
    </source>
</evidence>
<feature type="region of interest" description="Disordered" evidence="11">
    <location>
        <begin position="29"/>
        <end position="100"/>
    </location>
</feature>
<comment type="catalytic activity">
    <reaction evidence="9">
        <text>L-lysyl-[protein] + acetyl-CoA = N(6)-acetyl-L-lysyl-[protein] + CoA + H(+)</text>
        <dbReference type="Rhea" id="RHEA:45948"/>
        <dbReference type="Rhea" id="RHEA-COMP:9752"/>
        <dbReference type="Rhea" id="RHEA-COMP:10731"/>
        <dbReference type="ChEBI" id="CHEBI:15378"/>
        <dbReference type="ChEBI" id="CHEBI:29969"/>
        <dbReference type="ChEBI" id="CHEBI:57287"/>
        <dbReference type="ChEBI" id="CHEBI:57288"/>
        <dbReference type="ChEBI" id="CHEBI:61930"/>
        <dbReference type="EC" id="2.3.1.48"/>
    </reaction>
</comment>
<dbReference type="OrthoDB" id="47374at2759"/>
<evidence type="ECO:0000256" key="9">
    <source>
        <dbReference type="ARBA" id="ARBA00048017"/>
    </source>
</evidence>
<evidence type="ECO:0000313" key="14">
    <source>
        <dbReference type="Proteomes" id="UP000007799"/>
    </source>
</evidence>
<sequence>MVGKGDTVTVSLLGNARVYEGVDARGGGVAMTNTDNNTTTTTTTQPPQVSMSGRHKDSRGSTGGLSQCHTPMRTATGTAPLLSGGTGISSHDMARTNSSSAQPALSMASATVRIATTFLPALDTAHICYRRLESGDRAQLKALHDVLFPISYPDRFFDSAVIPYSELDAFGAFSHDGTLLGFIVFKITPASTVDIEDQGVVHDPEQKYSLVYILTLGVIPRFQSHGIGSALLELLLACNVVSKRSCKAVLLHVLASNTRAVAFYQRHGFRRYRILEDYYHINGVPAAALSCVRYIHGGRPTSVFDPIFLMLDGVWQWICTRTTQALVAASRLLT</sequence>
<evidence type="ECO:0000259" key="12">
    <source>
        <dbReference type="PROSITE" id="PS51186"/>
    </source>
</evidence>
<feature type="compositionally biased region" description="Low complexity" evidence="11">
    <location>
        <begin position="32"/>
        <end position="44"/>
    </location>
</feature>
<evidence type="ECO:0000256" key="1">
    <source>
        <dbReference type="ARBA" id="ARBA00013184"/>
    </source>
</evidence>
<dbReference type="OMA" id="QWICTRT"/>
<keyword evidence="3" id="KW-0159">Chromosome partition</keyword>